<dbReference type="RefSeq" id="YP_010784593.1">
    <property type="nucleotide sequence ID" value="NC_075312.1"/>
</dbReference>
<evidence type="ECO:0000256" key="12">
    <source>
        <dbReference type="ARBA" id="ARBA00023125"/>
    </source>
</evidence>
<dbReference type="GO" id="GO:0046872">
    <property type="term" value="F:metal ion binding"/>
    <property type="evidence" value="ECO:0007669"/>
    <property type="project" value="UniProtKB-KW"/>
</dbReference>
<keyword evidence="9" id="KW-0255">Endonuclease</keyword>
<dbReference type="Gene3D" id="3.40.1310.20">
    <property type="match status" value="1"/>
</dbReference>
<dbReference type="PROSITE" id="PS52020">
    <property type="entry name" value="CRESS_DNA_REP"/>
    <property type="match status" value="1"/>
</dbReference>
<name>A0A344A3Q1_9VIRU</name>
<keyword evidence="15" id="KW-1185">Reference proteome</keyword>
<organism evidence="14 15">
    <name type="scientific">Bark beetle-associated genomovirus 3</name>
    <dbReference type="NCBI Taxonomy" id="2230898"/>
    <lineage>
        <taxon>Viruses</taxon>
        <taxon>Monodnaviria</taxon>
        <taxon>Shotokuvirae</taxon>
        <taxon>Cressdnaviricota</taxon>
        <taxon>Repensiviricetes</taxon>
        <taxon>Geplafuvirales</taxon>
        <taxon>Genomoviridae</taxon>
        <taxon>Gemycircularvirus</taxon>
        <taxon>Gemycircularvirus denbre3</taxon>
    </lineage>
</organism>
<dbReference type="GO" id="GO:0006260">
    <property type="term" value="P:DNA replication"/>
    <property type="evidence" value="ECO:0007669"/>
    <property type="project" value="UniProtKB-KW"/>
</dbReference>
<dbReference type="GO" id="GO:0042025">
    <property type="term" value="C:host cell nucleus"/>
    <property type="evidence" value="ECO:0007669"/>
    <property type="project" value="UniProtKB-SubCell"/>
</dbReference>
<evidence type="ECO:0000256" key="10">
    <source>
        <dbReference type="ARBA" id="ARBA00022801"/>
    </source>
</evidence>
<dbReference type="Proteomes" id="UP000272165">
    <property type="component" value="Segment"/>
</dbReference>
<keyword evidence="5" id="KW-0235">DNA replication</keyword>
<dbReference type="KEGG" id="vg:80521831"/>
<keyword evidence="7" id="KW-0479">Metal-binding</keyword>
<dbReference type="InterPro" id="IPR001301">
    <property type="entry name" value="Gemini_AL1_CLV"/>
</dbReference>
<dbReference type="InterPro" id="IPR049912">
    <property type="entry name" value="CRESS_DNA_REP"/>
</dbReference>
<dbReference type="InterPro" id="IPR022692">
    <property type="entry name" value="Gemini_AL1_REP_central"/>
</dbReference>
<protein>
    <submittedName>
        <fullName evidence="14">Replication-associated protein</fullName>
    </submittedName>
</protein>
<dbReference type="GO" id="GO:0016888">
    <property type="term" value="F:DNA endonuclease activity, producing 5'-phosphomonoesters"/>
    <property type="evidence" value="ECO:0007669"/>
    <property type="project" value="InterPro"/>
</dbReference>
<evidence type="ECO:0000256" key="3">
    <source>
        <dbReference type="ARBA" id="ARBA00022679"/>
    </source>
</evidence>
<keyword evidence="11" id="KW-0190">Covalent protein-DNA linkage</keyword>
<dbReference type="GO" id="GO:0003677">
    <property type="term" value="F:DNA binding"/>
    <property type="evidence" value="ECO:0007669"/>
    <property type="project" value="UniProtKB-KW"/>
</dbReference>
<evidence type="ECO:0000256" key="11">
    <source>
        <dbReference type="ARBA" id="ARBA00023124"/>
    </source>
</evidence>
<sequence length="336" mass="37774">MPFACNGGYFFVTYSQVGSLDPFALVDHFGKLGAEIIVSLEQYHASLGVHFHVFADFGRKFRSRRTDIFDVDGFHPNISPSRGTPEAGYDYAIKDGDVVAGGLARPSGMVASNRAAKWHSILDAETRDEFFALCEELDPERLVCSFGQIQKFADWRFARKPEPYASPNGVFDLANYGDLGDWRDNFLFTDTPGRSKSLILWGPSRMGKTVWARSLGSHLYFGGIFSARNLGDDGIEYAVFDDIAGGIKFFPRFKDWLGCQMEFMVKEMYRDPHLFRWGRPAIWIANSDPRHDMTHDDIVWLEANCIFVEISSAIFHANTEWTGGGSSVDQLSQNPA</sequence>
<keyword evidence="2" id="KW-1048">Host nucleus</keyword>
<dbReference type="GO" id="GO:0016779">
    <property type="term" value="F:nucleotidyltransferase activity"/>
    <property type="evidence" value="ECO:0007669"/>
    <property type="project" value="UniProtKB-KW"/>
</dbReference>
<evidence type="ECO:0000256" key="5">
    <source>
        <dbReference type="ARBA" id="ARBA00022705"/>
    </source>
</evidence>
<keyword evidence="6" id="KW-0540">Nuclease</keyword>
<dbReference type="GO" id="GO:0005198">
    <property type="term" value="F:structural molecule activity"/>
    <property type="evidence" value="ECO:0007669"/>
    <property type="project" value="InterPro"/>
</dbReference>
<evidence type="ECO:0000256" key="2">
    <source>
        <dbReference type="ARBA" id="ARBA00022562"/>
    </source>
</evidence>
<dbReference type="GeneID" id="80521831"/>
<evidence type="ECO:0000256" key="6">
    <source>
        <dbReference type="ARBA" id="ARBA00022722"/>
    </source>
</evidence>
<evidence type="ECO:0000256" key="8">
    <source>
        <dbReference type="ARBA" id="ARBA00022741"/>
    </source>
</evidence>
<evidence type="ECO:0000313" key="14">
    <source>
        <dbReference type="EMBL" id="AWU66516.1"/>
    </source>
</evidence>
<keyword evidence="3" id="KW-0808">Transferase</keyword>
<dbReference type="GO" id="GO:0000166">
    <property type="term" value="F:nucleotide binding"/>
    <property type="evidence" value="ECO:0007669"/>
    <property type="project" value="UniProtKB-KW"/>
</dbReference>
<evidence type="ECO:0000256" key="9">
    <source>
        <dbReference type="ARBA" id="ARBA00022759"/>
    </source>
</evidence>
<keyword evidence="10" id="KW-0378">Hydrolase</keyword>
<dbReference type="Pfam" id="PF08283">
    <property type="entry name" value="Gemini_AL1_M"/>
    <property type="match status" value="1"/>
</dbReference>
<comment type="subcellular location">
    <subcellularLocation>
        <location evidence="1">Host nucleus</location>
    </subcellularLocation>
</comment>
<evidence type="ECO:0000256" key="7">
    <source>
        <dbReference type="ARBA" id="ARBA00022723"/>
    </source>
</evidence>
<keyword evidence="4" id="KW-0548">Nucleotidyltransferase</keyword>
<dbReference type="PRINTS" id="PR00228">
    <property type="entry name" value="GEMCOATCLVL1"/>
</dbReference>
<accession>A0A344A3Q1</accession>
<keyword evidence="8" id="KW-0547">Nucleotide-binding</keyword>
<evidence type="ECO:0000313" key="15">
    <source>
        <dbReference type="Proteomes" id="UP000272165"/>
    </source>
</evidence>
<evidence type="ECO:0000256" key="1">
    <source>
        <dbReference type="ARBA" id="ARBA00004147"/>
    </source>
</evidence>
<feature type="domain" description="CRESS-DNA virus Rep endonuclease" evidence="13">
    <location>
        <begin position="4"/>
        <end position="104"/>
    </location>
</feature>
<keyword evidence="12" id="KW-0238">DNA-binding</keyword>
<evidence type="ECO:0000256" key="4">
    <source>
        <dbReference type="ARBA" id="ARBA00022695"/>
    </source>
</evidence>
<dbReference type="SUPFAM" id="SSF55464">
    <property type="entry name" value="Origin of replication-binding domain, RBD-like"/>
    <property type="match status" value="1"/>
</dbReference>
<evidence type="ECO:0000259" key="13">
    <source>
        <dbReference type="PROSITE" id="PS52020"/>
    </source>
</evidence>
<dbReference type="EMBL" id="MG571099">
    <property type="protein sequence ID" value="AWU66516.1"/>
    <property type="molecule type" value="Genomic_DNA"/>
</dbReference>
<reference evidence="14 15" key="1">
    <citation type="submission" date="2017-11" db="EMBL/GenBank/DDBJ databases">
        <title>Discovery of a novel Densovirus and genomovirus from two Dendroctonus sp from Arizona.</title>
        <authorList>
            <person name="Kraberger S."/>
            <person name="Farkas K."/>
            <person name="Potter K.A."/>
            <person name="Hofstetter R.W."/>
            <person name="Varsani A."/>
        </authorList>
    </citation>
    <scope>NUCLEOTIDE SEQUENCE [LARGE SCALE GENOMIC DNA]</scope>
    <source>
        <strain evidence="14">BbaGV-3_US-AB02_1323-2014</strain>
    </source>
</reference>
<proteinExistence type="predicted"/>